<feature type="domain" description="Pyridine nucleotide-disulphide oxidoreductase dimerisation" evidence="13">
    <location>
        <begin position="386"/>
        <end position="495"/>
    </location>
</feature>
<dbReference type="InterPro" id="IPR012999">
    <property type="entry name" value="Pyr_OxRdtase_I_AS"/>
</dbReference>
<evidence type="ECO:0000256" key="8">
    <source>
        <dbReference type="ARBA" id="ARBA00023284"/>
    </source>
</evidence>
<dbReference type="InParanoid" id="A0A1Y2AWA1"/>
<dbReference type="InterPro" id="IPR023753">
    <property type="entry name" value="FAD/NAD-binding_dom"/>
</dbReference>
<dbReference type="STRING" id="71784.A0A1Y2AWA1"/>
<dbReference type="PROSITE" id="PS00076">
    <property type="entry name" value="PYRIDINE_REDOX_1"/>
    <property type="match status" value="1"/>
</dbReference>
<feature type="binding site" evidence="10">
    <location>
        <begin position="182"/>
        <end position="184"/>
    </location>
    <ligand>
        <name>FAD</name>
        <dbReference type="ChEBI" id="CHEBI:57692"/>
    </ligand>
</feature>
<protein>
    <recommendedName>
        <fullName evidence="2 12">Dihydrolipoyl dehydrogenase</fullName>
        <ecNumber evidence="2 12">1.8.1.4</ecNumber>
    </recommendedName>
</protein>
<comment type="cofactor">
    <cofactor evidence="10 12">
        <name>FAD</name>
        <dbReference type="ChEBI" id="CHEBI:57692"/>
    </cofactor>
    <text evidence="10 12">Binds 1 FAD per subunit.</text>
</comment>
<comment type="catalytic activity">
    <reaction evidence="12">
        <text>N(6)-[(R)-dihydrolipoyl]-L-lysyl-[protein] + NAD(+) = N(6)-[(R)-lipoyl]-L-lysyl-[protein] + NADH + H(+)</text>
        <dbReference type="Rhea" id="RHEA:15045"/>
        <dbReference type="Rhea" id="RHEA-COMP:10474"/>
        <dbReference type="Rhea" id="RHEA-COMP:10475"/>
        <dbReference type="ChEBI" id="CHEBI:15378"/>
        <dbReference type="ChEBI" id="CHEBI:57540"/>
        <dbReference type="ChEBI" id="CHEBI:57945"/>
        <dbReference type="ChEBI" id="CHEBI:83099"/>
        <dbReference type="ChEBI" id="CHEBI:83100"/>
        <dbReference type="EC" id="1.8.1.4"/>
    </reaction>
</comment>
<dbReference type="PANTHER" id="PTHR22912">
    <property type="entry name" value="DISULFIDE OXIDOREDUCTASE"/>
    <property type="match status" value="1"/>
</dbReference>
<evidence type="ECO:0000256" key="10">
    <source>
        <dbReference type="PIRSR" id="PIRSR000350-3"/>
    </source>
</evidence>
<comment type="miscellaneous">
    <text evidence="12">The active site is a redox-active disulfide bond.</text>
</comment>
<dbReference type="FunCoup" id="A0A1Y2AWA1">
    <property type="interactions" value="404"/>
</dbReference>
<dbReference type="AlphaFoldDB" id="A0A1Y2AWA1"/>
<dbReference type="InterPro" id="IPR001100">
    <property type="entry name" value="Pyr_nuc-diS_OxRdtase"/>
</dbReference>
<dbReference type="SUPFAM" id="SSF51905">
    <property type="entry name" value="FAD/NAD(P)-binding domain"/>
    <property type="match status" value="1"/>
</dbReference>
<keyword evidence="8 12" id="KW-0676">Redox-active center</keyword>
<reference evidence="15 16" key="1">
    <citation type="submission" date="2016-07" db="EMBL/GenBank/DDBJ databases">
        <title>Pervasive Adenine N6-methylation of Active Genes in Fungi.</title>
        <authorList>
            <consortium name="DOE Joint Genome Institute"/>
            <person name="Mondo S.J."/>
            <person name="Dannebaum R.O."/>
            <person name="Kuo R.C."/>
            <person name="Labutti K."/>
            <person name="Haridas S."/>
            <person name="Kuo A."/>
            <person name="Salamov A."/>
            <person name="Ahrendt S.R."/>
            <person name="Lipzen A."/>
            <person name="Sullivan W."/>
            <person name="Andreopoulos W.B."/>
            <person name="Clum A."/>
            <person name="Lindquist E."/>
            <person name="Daum C."/>
            <person name="Ramamoorthy G.K."/>
            <person name="Gryganskyi A."/>
            <person name="Culley D."/>
            <person name="Magnuson J.K."/>
            <person name="James T.Y."/>
            <person name="O'Malley M.A."/>
            <person name="Stajich J.E."/>
            <person name="Spatafora J.W."/>
            <person name="Visel A."/>
            <person name="Grigoriev I.V."/>
        </authorList>
    </citation>
    <scope>NUCLEOTIDE SEQUENCE [LARGE SCALE GENOMIC DNA]</scope>
    <source>
        <strain evidence="15 16">68-887.2</strain>
    </source>
</reference>
<dbReference type="PIRSF" id="PIRSF000350">
    <property type="entry name" value="Mercury_reductase_MerA"/>
    <property type="match status" value="1"/>
</dbReference>
<gene>
    <name evidence="15" type="ORF">BCR39DRAFT_539887</name>
</gene>
<dbReference type="GO" id="GO:0045252">
    <property type="term" value="C:oxoglutarate dehydrogenase complex"/>
    <property type="evidence" value="ECO:0007669"/>
    <property type="project" value="TreeGrafter"/>
</dbReference>
<dbReference type="EC" id="1.8.1.4" evidence="2 12"/>
<feature type="binding site" evidence="10">
    <location>
        <begin position="358"/>
        <end position="361"/>
    </location>
    <ligand>
        <name>FAD</name>
        <dbReference type="ChEBI" id="CHEBI:57692"/>
    </ligand>
</feature>
<feature type="active site" description="Proton acceptor" evidence="9">
    <location>
        <position position="484"/>
    </location>
</feature>
<accession>A0A1Y2AWA1</accession>
<dbReference type="Gene3D" id="3.50.50.60">
    <property type="entry name" value="FAD/NAD(P)-binding domain"/>
    <property type="match status" value="2"/>
</dbReference>
<evidence type="ECO:0000313" key="16">
    <source>
        <dbReference type="Proteomes" id="UP000193986"/>
    </source>
</evidence>
<keyword evidence="10" id="KW-0547">Nucleotide-binding</keyword>
<evidence type="ECO:0000256" key="12">
    <source>
        <dbReference type="RuleBase" id="RU003692"/>
    </source>
</evidence>
<comment type="caution">
    <text evidence="15">The sequence shown here is derived from an EMBL/GenBank/DDBJ whole genome shotgun (WGS) entry which is preliminary data.</text>
</comment>
<dbReference type="SUPFAM" id="SSF55424">
    <property type="entry name" value="FAD/NAD-linked reductases, dimerisation (C-terminal) domain"/>
    <property type="match status" value="1"/>
</dbReference>
<dbReference type="FunFam" id="3.30.390.30:FF:000001">
    <property type="entry name" value="Dihydrolipoyl dehydrogenase"/>
    <property type="match status" value="1"/>
</dbReference>
<keyword evidence="6 10" id="KW-0520">NAD</keyword>
<proteinExistence type="inferred from homology"/>
<dbReference type="PANTHER" id="PTHR22912:SF151">
    <property type="entry name" value="DIHYDROLIPOYL DEHYDROGENASE, MITOCHONDRIAL"/>
    <property type="match status" value="1"/>
</dbReference>
<evidence type="ECO:0000256" key="6">
    <source>
        <dbReference type="ARBA" id="ARBA00023027"/>
    </source>
</evidence>
<dbReference type="GO" id="GO:0045254">
    <property type="term" value="C:pyruvate dehydrogenase complex"/>
    <property type="evidence" value="ECO:0007669"/>
    <property type="project" value="UniProtKB-ARBA"/>
</dbReference>
<keyword evidence="3 12" id="KW-0285">Flavoprotein</keyword>
<dbReference type="InterPro" id="IPR016156">
    <property type="entry name" value="FAD/NAD-linked_Rdtase_dimer_sf"/>
</dbReference>
<dbReference type="Pfam" id="PF02852">
    <property type="entry name" value="Pyr_redox_dim"/>
    <property type="match status" value="1"/>
</dbReference>
<evidence type="ECO:0000256" key="11">
    <source>
        <dbReference type="PIRSR" id="PIRSR000350-4"/>
    </source>
</evidence>
<comment type="similarity">
    <text evidence="1 12">Belongs to the class-I pyridine nucleotide-disulfide oxidoreductase family.</text>
</comment>
<evidence type="ECO:0000259" key="13">
    <source>
        <dbReference type="Pfam" id="PF02852"/>
    </source>
</evidence>
<feature type="binding site" evidence="10">
    <location>
        <position position="311"/>
    </location>
    <ligand>
        <name>NAD(+)</name>
        <dbReference type="ChEBI" id="CHEBI:57540"/>
    </ligand>
</feature>
<dbReference type="Gene3D" id="3.30.390.30">
    <property type="match status" value="1"/>
</dbReference>
<evidence type="ECO:0000313" key="15">
    <source>
        <dbReference type="EMBL" id="ORY26873.1"/>
    </source>
</evidence>
<dbReference type="NCBIfam" id="TIGR01350">
    <property type="entry name" value="lipoamide_DH"/>
    <property type="match status" value="1"/>
</dbReference>
<dbReference type="GO" id="GO:0050660">
    <property type="term" value="F:flavin adenine dinucleotide binding"/>
    <property type="evidence" value="ECO:0007669"/>
    <property type="project" value="InterPro"/>
</dbReference>
<feature type="binding site" evidence="10">
    <location>
        <position position="352"/>
    </location>
    <ligand>
        <name>FAD</name>
        <dbReference type="ChEBI" id="CHEBI:57692"/>
    </ligand>
</feature>
<organism evidence="15 16">
    <name type="scientific">Naematelia encephala</name>
    <dbReference type="NCBI Taxonomy" id="71784"/>
    <lineage>
        <taxon>Eukaryota</taxon>
        <taxon>Fungi</taxon>
        <taxon>Dikarya</taxon>
        <taxon>Basidiomycota</taxon>
        <taxon>Agaricomycotina</taxon>
        <taxon>Tremellomycetes</taxon>
        <taxon>Tremellales</taxon>
        <taxon>Naemateliaceae</taxon>
        <taxon>Naematelia</taxon>
    </lineage>
</organism>
<dbReference type="InterPro" id="IPR050151">
    <property type="entry name" value="Class-I_Pyr_Nuc-Dis_Oxidored"/>
</dbReference>
<dbReference type="GO" id="GO:0005739">
    <property type="term" value="C:mitochondrion"/>
    <property type="evidence" value="ECO:0007669"/>
    <property type="project" value="TreeGrafter"/>
</dbReference>
<dbReference type="InterPro" id="IPR036188">
    <property type="entry name" value="FAD/NAD-bd_sf"/>
</dbReference>
<feature type="disulfide bond" description="Redox-active" evidence="11">
    <location>
        <begin position="79"/>
        <end position="84"/>
    </location>
</feature>
<evidence type="ECO:0000256" key="3">
    <source>
        <dbReference type="ARBA" id="ARBA00022630"/>
    </source>
</evidence>
<evidence type="ECO:0000256" key="2">
    <source>
        <dbReference type="ARBA" id="ARBA00012608"/>
    </source>
</evidence>
<evidence type="ECO:0000256" key="9">
    <source>
        <dbReference type="PIRSR" id="PIRSR000350-2"/>
    </source>
</evidence>
<keyword evidence="16" id="KW-1185">Reference proteome</keyword>
<keyword evidence="5 12" id="KW-0560">Oxidoreductase</keyword>
<dbReference type="PRINTS" id="PR00368">
    <property type="entry name" value="FADPNR"/>
</dbReference>
<sequence length="505" mass="53414">MLTRSTLTSNLLRPLTHPSSSHTLARGLVQIRGLATASEPYDLVVIGGGPGGYVAAIKAAQLGLKTVCIEKRGALGGTCLNVGCIPSKAMLNNSHIYHQTTHDLKNRGIDVGDVKLNLPAMLAAKTASVKSLTGGIETYLFKKNGVDYIKGTASFESPTKINVALNEGGETQVEAKNVIIATGSEVTPFPGIEIDEKRIVSSTGALDLQEVPKKMVVIGGGIIGLELGSVWSRLGAEVTVVEYLGAVGAGMDGEVGKQFQKILAKQGFKFKLNTKVISADVEGETVKVKVDAAKGGKEETLEADVVLVAIGRRPVTTGLGLENIGVETDKRGRIIIDDQFNTSAKGVKCIGDVTFGPMLAHKAEEEGIAAVEFIKNGHGHVNYDAIPSVVYTHPEVAWVGKNEEELKAAGIKYKIGKYPFAANSRAKTNQDAEGFVKFIVEKDTDQVLGVHILGPAAGELIASGVLAMEYKASAEDIARTCHAHPTLSEAFKEAAMAAYDKPINF</sequence>
<dbReference type="FunFam" id="3.50.50.60:FF:000025">
    <property type="entry name" value="Dihydrolipoyl dehydrogenase"/>
    <property type="match status" value="1"/>
</dbReference>
<evidence type="ECO:0000256" key="5">
    <source>
        <dbReference type="ARBA" id="ARBA00023002"/>
    </source>
</evidence>
<feature type="binding site" evidence="10">
    <location>
        <begin position="219"/>
        <end position="226"/>
    </location>
    <ligand>
        <name>NAD(+)</name>
        <dbReference type="ChEBI" id="CHEBI:57540"/>
    </ligand>
</feature>
<feature type="binding site" evidence="10">
    <location>
        <position position="242"/>
    </location>
    <ligand>
        <name>NAD(+)</name>
        <dbReference type="ChEBI" id="CHEBI:57540"/>
    </ligand>
</feature>
<feature type="binding site" evidence="10">
    <location>
        <position position="88"/>
    </location>
    <ligand>
        <name>FAD</name>
        <dbReference type="ChEBI" id="CHEBI:57692"/>
    </ligand>
</feature>
<dbReference type="EMBL" id="MCFC01000043">
    <property type="protein sequence ID" value="ORY26873.1"/>
    <property type="molecule type" value="Genomic_DNA"/>
</dbReference>
<evidence type="ECO:0000256" key="1">
    <source>
        <dbReference type="ARBA" id="ARBA00007532"/>
    </source>
</evidence>
<keyword evidence="7" id="KW-1015">Disulfide bond</keyword>
<evidence type="ECO:0000256" key="4">
    <source>
        <dbReference type="ARBA" id="ARBA00022827"/>
    </source>
</evidence>
<keyword evidence="4 10" id="KW-0274">FAD</keyword>
<dbReference type="GO" id="GO:0045333">
    <property type="term" value="P:cellular respiration"/>
    <property type="evidence" value="ECO:0007669"/>
    <property type="project" value="UniProtKB-ARBA"/>
</dbReference>
<evidence type="ECO:0000259" key="14">
    <source>
        <dbReference type="Pfam" id="PF07992"/>
    </source>
</evidence>
<feature type="domain" description="FAD/NAD(P)-binding" evidence="14">
    <location>
        <begin position="41"/>
        <end position="367"/>
    </location>
</feature>
<dbReference type="InterPro" id="IPR006258">
    <property type="entry name" value="Lipoamide_DH"/>
</dbReference>
<evidence type="ECO:0000256" key="7">
    <source>
        <dbReference type="ARBA" id="ARBA00023157"/>
    </source>
</evidence>
<dbReference type="PRINTS" id="PR00411">
    <property type="entry name" value="PNDRDTASEI"/>
</dbReference>
<dbReference type="GO" id="GO:0004148">
    <property type="term" value="F:dihydrolipoyl dehydrogenase (NADH) activity"/>
    <property type="evidence" value="ECO:0007669"/>
    <property type="project" value="UniProtKB-EC"/>
</dbReference>
<dbReference type="InterPro" id="IPR004099">
    <property type="entry name" value="Pyr_nucl-diS_OxRdtase_dimer"/>
</dbReference>
<dbReference type="Pfam" id="PF07992">
    <property type="entry name" value="Pyr_redox_2"/>
    <property type="match status" value="1"/>
</dbReference>
<dbReference type="GO" id="GO:0006103">
    <property type="term" value="P:2-oxoglutarate metabolic process"/>
    <property type="evidence" value="ECO:0007669"/>
    <property type="project" value="TreeGrafter"/>
</dbReference>
<name>A0A1Y2AWA1_9TREE</name>
<dbReference type="OrthoDB" id="361797at2759"/>
<dbReference type="Proteomes" id="UP000193986">
    <property type="component" value="Unassembled WGS sequence"/>
</dbReference>